<dbReference type="CDD" id="cd11453">
    <property type="entry name" value="bHLH_AtBIM_like"/>
    <property type="match status" value="1"/>
</dbReference>
<dbReference type="Gene3D" id="4.10.280.10">
    <property type="entry name" value="Helix-loop-helix DNA-binding domain"/>
    <property type="match status" value="1"/>
</dbReference>
<feature type="region of interest" description="Disordered" evidence="6">
    <location>
        <begin position="1"/>
        <end position="58"/>
    </location>
</feature>
<dbReference type="PANTHER" id="PTHR46412">
    <property type="entry name" value="BES1-INTERACTING MYC-LIKE PROTEIN"/>
    <property type="match status" value="1"/>
</dbReference>
<dbReference type="InterPro" id="IPR011598">
    <property type="entry name" value="bHLH_dom"/>
</dbReference>
<feature type="compositionally biased region" description="Polar residues" evidence="6">
    <location>
        <begin position="20"/>
        <end position="30"/>
    </location>
</feature>
<organism evidence="8 9">
    <name type="scientific">Oldenlandia corymbosa var. corymbosa</name>
    <dbReference type="NCBI Taxonomy" id="529605"/>
    <lineage>
        <taxon>Eukaryota</taxon>
        <taxon>Viridiplantae</taxon>
        <taxon>Streptophyta</taxon>
        <taxon>Embryophyta</taxon>
        <taxon>Tracheophyta</taxon>
        <taxon>Spermatophyta</taxon>
        <taxon>Magnoliopsida</taxon>
        <taxon>eudicotyledons</taxon>
        <taxon>Gunneridae</taxon>
        <taxon>Pentapetalae</taxon>
        <taxon>asterids</taxon>
        <taxon>lamiids</taxon>
        <taxon>Gentianales</taxon>
        <taxon>Rubiaceae</taxon>
        <taxon>Rubioideae</taxon>
        <taxon>Spermacoceae</taxon>
        <taxon>Hedyotis-Oldenlandia complex</taxon>
        <taxon>Oldenlandia</taxon>
    </lineage>
</organism>
<dbReference type="PANTHER" id="PTHR46412:SF9">
    <property type="entry name" value="TRANSCRIPTION FACTOR BIM3"/>
    <property type="match status" value="1"/>
</dbReference>
<evidence type="ECO:0000256" key="1">
    <source>
        <dbReference type="ARBA" id="ARBA00004123"/>
    </source>
</evidence>
<dbReference type="EMBL" id="OX459123">
    <property type="protein sequence ID" value="CAI9109916.1"/>
    <property type="molecule type" value="Genomic_DNA"/>
</dbReference>
<dbReference type="GO" id="GO:0003677">
    <property type="term" value="F:DNA binding"/>
    <property type="evidence" value="ECO:0007669"/>
    <property type="project" value="UniProtKB-KW"/>
</dbReference>
<feature type="domain" description="BHLH" evidence="7">
    <location>
        <begin position="45"/>
        <end position="95"/>
    </location>
</feature>
<dbReference type="SMART" id="SM00353">
    <property type="entry name" value="HLH"/>
    <property type="match status" value="1"/>
</dbReference>
<dbReference type="AlphaFoldDB" id="A0AAV1DPW6"/>
<evidence type="ECO:0000313" key="8">
    <source>
        <dbReference type="EMBL" id="CAI9109916.1"/>
    </source>
</evidence>
<gene>
    <name evidence="8" type="ORF">OLC1_LOCUS17691</name>
</gene>
<name>A0AAV1DPW6_OLDCO</name>
<evidence type="ECO:0000259" key="7">
    <source>
        <dbReference type="PROSITE" id="PS50888"/>
    </source>
</evidence>
<feature type="compositionally biased region" description="Basic and acidic residues" evidence="6">
    <location>
        <begin position="49"/>
        <end position="58"/>
    </location>
</feature>
<reference evidence="8" key="1">
    <citation type="submission" date="2023-03" db="EMBL/GenBank/DDBJ databases">
        <authorList>
            <person name="Julca I."/>
        </authorList>
    </citation>
    <scope>NUCLEOTIDE SEQUENCE</scope>
</reference>
<evidence type="ECO:0000313" key="9">
    <source>
        <dbReference type="Proteomes" id="UP001161247"/>
    </source>
</evidence>
<evidence type="ECO:0000256" key="6">
    <source>
        <dbReference type="SAM" id="MobiDB-lite"/>
    </source>
</evidence>
<dbReference type="GO" id="GO:0005634">
    <property type="term" value="C:nucleus"/>
    <property type="evidence" value="ECO:0007669"/>
    <property type="project" value="UniProtKB-SubCell"/>
</dbReference>
<accession>A0AAV1DPW6</accession>
<proteinExistence type="predicted"/>
<evidence type="ECO:0000256" key="4">
    <source>
        <dbReference type="ARBA" id="ARBA00023163"/>
    </source>
</evidence>
<protein>
    <submittedName>
        <fullName evidence="8">OLC1v1009844C1</fullName>
    </submittedName>
</protein>
<sequence>MVRTVKSHREDDDVDDEEFGSSTPDVTSQKVKLGGKTNDDQKVNALRSKHSETEQRRRSKINERFQVLRDLIPENDQKRDKASFLLEVIQYIHFLQEKIQMYEGTYQDWNSEPSKLTPWRSDSGLVDNLVDPLQVARNGSSDGGMIATLMHANAQTSMESELSGPPLCGGNDNSQGSGNHESSLNMSVQQPNLSDVEYSQPARASFPDPEPLASQSPSDYWCVKPCASECALPSDNACQQEQLKSESGINRTSNDYSQGLLKTLTHALQSSGVDLSHTKISVQLDVGKRTNGSAGTTLGTEDSFSFQQMAGRNCNVYNYDRPSKKPRSDGS</sequence>
<keyword evidence="5" id="KW-0539">Nucleus</keyword>
<evidence type="ECO:0000256" key="3">
    <source>
        <dbReference type="ARBA" id="ARBA00023125"/>
    </source>
</evidence>
<dbReference type="GO" id="GO:0003700">
    <property type="term" value="F:DNA-binding transcription factor activity"/>
    <property type="evidence" value="ECO:0007669"/>
    <property type="project" value="InterPro"/>
</dbReference>
<keyword evidence="9" id="KW-1185">Reference proteome</keyword>
<evidence type="ECO:0000256" key="2">
    <source>
        <dbReference type="ARBA" id="ARBA00023015"/>
    </source>
</evidence>
<keyword evidence="3" id="KW-0238">DNA-binding</keyword>
<dbReference type="PROSITE" id="PS50888">
    <property type="entry name" value="BHLH"/>
    <property type="match status" value="1"/>
</dbReference>
<keyword evidence="4" id="KW-0804">Transcription</keyword>
<dbReference type="GO" id="GO:0046983">
    <property type="term" value="F:protein dimerization activity"/>
    <property type="evidence" value="ECO:0007669"/>
    <property type="project" value="InterPro"/>
</dbReference>
<dbReference type="GO" id="GO:0006351">
    <property type="term" value="P:DNA-templated transcription"/>
    <property type="evidence" value="ECO:0007669"/>
    <property type="project" value="InterPro"/>
</dbReference>
<comment type="subcellular location">
    <subcellularLocation>
        <location evidence="1">Nucleus</location>
    </subcellularLocation>
</comment>
<dbReference type="SUPFAM" id="SSF47459">
    <property type="entry name" value="HLH, helix-loop-helix DNA-binding domain"/>
    <property type="match status" value="1"/>
</dbReference>
<dbReference type="InterPro" id="IPR044295">
    <property type="entry name" value="BIM1/2/3"/>
</dbReference>
<dbReference type="InterPro" id="IPR036638">
    <property type="entry name" value="HLH_DNA-bd_sf"/>
</dbReference>
<keyword evidence="2" id="KW-0805">Transcription regulation</keyword>
<dbReference type="Pfam" id="PF00010">
    <property type="entry name" value="HLH"/>
    <property type="match status" value="1"/>
</dbReference>
<feature type="region of interest" description="Disordered" evidence="6">
    <location>
        <begin position="156"/>
        <end position="214"/>
    </location>
</feature>
<feature type="compositionally biased region" description="Polar residues" evidence="6">
    <location>
        <begin position="171"/>
        <end position="193"/>
    </location>
</feature>
<dbReference type="FunFam" id="4.10.280.10:FF:000093">
    <property type="entry name" value="BHLH domain class transcription factor"/>
    <property type="match status" value="1"/>
</dbReference>
<evidence type="ECO:0000256" key="5">
    <source>
        <dbReference type="ARBA" id="ARBA00023242"/>
    </source>
</evidence>
<dbReference type="Proteomes" id="UP001161247">
    <property type="component" value="Chromosome 6"/>
</dbReference>